<proteinExistence type="predicted"/>
<dbReference type="PANTHER" id="PTHR10492">
    <property type="match status" value="1"/>
</dbReference>
<name>A0A8B8G1P2_9HEMI</name>
<accession>A0A8B8G1P2</accession>
<dbReference type="OrthoDB" id="6588973at2759"/>
<gene>
    <name evidence="3" type="primary">LOC112687838</name>
</gene>
<dbReference type="PANTHER" id="PTHR10492:SF57">
    <property type="entry name" value="ATP-DEPENDENT DNA HELICASE"/>
    <property type="match status" value="1"/>
</dbReference>
<protein>
    <submittedName>
        <fullName evidence="3">Uncharacterized protein LOC112687838</fullName>
    </submittedName>
</protein>
<sequence length="150" mass="16956">MRVQLQNDQSADRFSKQLLEIRNGKVQIDNTNDLISLPNNFCTILQSKEELIERVFPNIIQNHRNHNWLSECAILAPKNVQVNAINYLIQEKLPGAVISYKSIDSALNEDDAVNYPVEFLNSLEPPGIPPHFLNLKVGSSIILLRNLTAP</sequence>
<dbReference type="Pfam" id="PF21530">
    <property type="entry name" value="Pif1_2B_dom"/>
    <property type="match status" value="1"/>
</dbReference>
<reference evidence="3" key="1">
    <citation type="submission" date="2025-08" db="UniProtKB">
        <authorList>
            <consortium name="RefSeq"/>
        </authorList>
    </citation>
    <scope>IDENTIFICATION</scope>
    <source>
        <tissue evidence="3">Whole body</tissue>
    </source>
</reference>
<feature type="domain" description="DNA helicase Pif1-like 2B" evidence="1">
    <location>
        <begin position="118"/>
        <end position="148"/>
    </location>
</feature>
<keyword evidence="2" id="KW-1185">Reference proteome</keyword>
<dbReference type="AlphaFoldDB" id="A0A8B8G1P2"/>
<dbReference type="InterPro" id="IPR049163">
    <property type="entry name" value="Pif1-like_2B_dom"/>
</dbReference>
<dbReference type="SUPFAM" id="SSF52540">
    <property type="entry name" value="P-loop containing nucleoside triphosphate hydrolases"/>
    <property type="match status" value="1"/>
</dbReference>
<organism evidence="2 3">
    <name type="scientific">Sipha flava</name>
    <name type="common">yellow sugarcane aphid</name>
    <dbReference type="NCBI Taxonomy" id="143950"/>
    <lineage>
        <taxon>Eukaryota</taxon>
        <taxon>Metazoa</taxon>
        <taxon>Ecdysozoa</taxon>
        <taxon>Arthropoda</taxon>
        <taxon>Hexapoda</taxon>
        <taxon>Insecta</taxon>
        <taxon>Pterygota</taxon>
        <taxon>Neoptera</taxon>
        <taxon>Paraneoptera</taxon>
        <taxon>Hemiptera</taxon>
        <taxon>Sternorrhyncha</taxon>
        <taxon>Aphidomorpha</taxon>
        <taxon>Aphidoidea</taxon>
        <taxon>Aphididae</taxon>
        <taxon>Sipha</taxon>
    </lineage>
</organism>
<dbReference type="GeneID" id="112687838"/>
<dbReference type="Proteomes" id="UP000694846">
    <property type="component" value="Unplaced"/>
</dbReference>
<evidence type="ECO:0000259" key="1">
    <source>
        <dbReference type="Pfam" id="PF21530"/>
    </source>
</evidence>
<dbReference type="InterPro" id="IPR027417">
    <property type="entry name" value="P-loop_NTPase"/>
</dbReference>
<evidence type="ECO:0000313" key="2">
    <source>
        <dbReference type="Proteomes" id="UP000694846"/>
    </source>
</evidence>
<evidence type="ECO:0000313" key="3">
    <source>
        <dbReference type="RefSeq" id="XP_025416570.1"/>
    </source>
</evidence>
<dbReference type="RefSeq" id="XP_025416570.1">
    <property type="nucleotide sequence ID" value="XM_025560785.1"/>
</dbReference>